<proteinExistence type="predicted"/>
<dbReference type="Pfam" id="PF00395">
    <property type="entry name" value="SLH"/>
    <property type="match status" value="1"/>
</dbReference>
<evidence type="ECO:0000256" key="1">
    <source>
        <dbReference type="SAM" id="SignalP"/>
    </source>
</evidence>
<dbReference type="PANTHER" id="PTHR43308:SF1">
    <property type="entry name" value="OUTER MEMBRANE PROTEIN ALPHA"/>
    <property type="match status" value="1"/>
</dbReference>
<gene>
    <name evidence="3" type="ORF">LUCI_3686</name>
</gene>
<organism evidence="3 4">
    <name type="scientific">Lucifera butyrica</name>
    <dbReference type="NCBI Taxonomy" id="1351585"/>
    <lineage>
        <taxon>Bacteria</taxon>
        <taxon>Bacillati</taxon>
        <taxon>Bacillota</taxon>
        <taxon>Negativicutes</taxon>
        <taxon>Veillonellales</taxon>
        <taxon>Veillonellaceae</taxon>
        <taxon>Lucifera</taxon>
    </lineage>
</organism>
<name>A0A498RA52_9FIRM</name>
<evidence type="ECO:0000259" key="2">
    <source>
        <dbReference type="PROSITE" id="PS51272"/>
    </source>
</evidence>
<protein>
    <recommendedName>
        <fullName evidence="2">SLH domain-containing protein</fullName>
    </recommendedName>
</protein>
<keyword evidence="1" id="KW-0732">Signal</keyword>
<accession>A0A498RA52</accession>
<dbReference type="SUPFAM" id="SSF56935">
    <property type="entry name" value="Porins"/>
    <property type="match status" value="1"/>
</dbReference>
<feature type="chain" id="PRO_5019801229" description="SLH domain-containing protein" evidence="1">
    <location>
        <begin position="24"/>
        <end position="454"/>
    </location>
</feature>
<dbReference type="Proteomes" id="UP000277811">
    <property type="component" value="Unassembled WGS sequence"/>
</dbReference>
<keyword evidence="4" id="KW-1185">Reference proteome</keyword>
<dbReference type="InterPro" id="IPR051465">
    <property type="entry name" value="Cell_Envelope_Struct_Comp"/>
</dbReference>
<sequence>MKKALIFTLTVIFILSITGAALAAENNPFATVPTNHWAYQSIVKLVKAGLIDGYGTGDFRGDKPATRYELAELTAKAMYNWEKADAQNKGEIDKLEAEFRSELINLGVHVKALETQVKDMQNQIGNFKVTGTVRIRYDHKTDHTNAKGDYTTDSRSMARDTSYYFELTGTSKMGGNWNTLVRLAGAKDANGQPRGGQENTDGKFDITRLYAYGPLGFGTLKVGRDKGGAINGMVMNDYYTGAVYSFGNLLKVNVTYAKPDHLSTIYDDTGLSWKDDRGINDTFINPADSGTNYNGINFWQVNLKYPVSKATDLYGGFWHTCSANSSYTPTNIYELAFKNRFAKDWSFGADYARSDRDSDNTGYNLDLTYKTINKAVPGSWSASFDYVRIEAQSYIKSTFDIKNNKVGRSGWQIVYKYVPARDILWSTRWLQSKDINGSDPVHEKWLRTQVEFFF</sequence>
<feature type="signal peptide" evidence="1">
    <location>
        <begin position="1"/>
        <end position="23"/>
    </location>
</feature>
<dbReference type="PANTHER" id="PTHR43308">
    <property type="entry name" value="OUTER MEMBRANE PROTEIN ALPHA-RELATED"/>
    <property type="match status" value="1"/>
</dbReference>
<feature type="domain" description="SLH" evidence="2">
    <location>
        <begin position="25"/>
        <end position="88"/>
    </location>
</feature>
<dbReference type="EMBL" id="UPPP01000090">
    <property type="protein sequence ID" value="VBB08414.1"/>
    <property type="molecule type" value="Genomic_DNA"/>
</dbReference>
<dbReference type="AlphaFoldDB" id="A0A498RA52"/>
<evidence type="ECO:0000313" key="4">
    <source>
        <dbReference type="Proteomes" id="UP000277811"/>
    </source>
</evidence>
<dbReference type="RefSeq" id="WP_165866057.1">
    <property type="nucleotide sequence ID" value="NZ_UPPP01000090.1"/>
</dbReference>
<evidence type="ECO:0000313" key="3">
    <source>
        <dbReference type="EMBL" id="VBB08414.1"/>
    </source>
</evidence>
<reference evidence="3 4" key="1">
    <citation type="submission" date="2018-06" db="EMBL/GenBank/DDBJ databases">
        <authorList>
            <person name="Strepis N."/>
        </authorList>
    </citation>
    <scope>NUCLEOTIDE SEQUENCE [LARGE SCALE GENOMIC DNA]</scope>
    <source>
        <strain evidence="3">LUCI</strain>
    </source>
</reference>
<dbReference type="PROSITE" id="PS51272">
    <property type="entry name" value="SLH"/>
    <property type="match status" value="1"/>
</dbReference>
<dbReference type="InterPro" id="IPR001119">
    <property type="entry name" value="SLH_dom"/>
</dbReference>